<dbReference type="AlphaFoldDB" id="A0A7K0DIY7"/>
<dbReference type="InterPro" id="IPR007788">
    <property type="entry name" value="QCT"/>
</dbReference>
<evidence type="ECO:0008006" key="3">
    <source>
        <dbReference type="Google" id="ProtNLM"/>
    </source>
</evidence>
<evidence type="ECO:0000313" key="1">
    <source>
        <dbReference type="EMBL" id="MQY24734.1"/>
    </source>
</evidence>
<dbReference type="GO" id="GO:0016603">
    <property type="term" value="F:glutaminyl-peptide cyclotransferase activity"/>
    <property type="evidence" value="ECO:0007669"/>
    <property type="project" value="InterPro"/>
</dbReference>
<name>A0A7K0DIY7_9NOCA</name>
<dbReference type="PANTHER" id="PTHR31270:SF1">
    <property type="entry name" value="GLUTAMINYL-PEPTIDE CYCLOTRANSFERASE"/>
    <property type="match status" value="1"/>
</dbReference>
<comment type="caution">
    <text evidence="1">The sequence shown here is derived from an EMBL/GenBank/DDBJ whole genome shotgun (WGS) entry which is preliminary data.</text>
</comment>
<keyword evidence="2" id="KW-1185">Reference proteome</keyword>
<sequence length="249" mass="26723">MLAILPVSTAACDPGDDAANPPQLRVQVVATRPHDRAAFTEGLEIDGSLLYESTGLEGRSSLRVDDATTGAQLGRVELPPEFFGEGVTRVGDTVWQITWKNQVAFARDPLTLAERGRARYEGEGWGLCTRGDRVVMSNGSDTLTFRDPATFAETGSVRLTGHPTVRLNSLNCAADGTVYANAWPTDHILHIDPDSGRVLGDIDASGLLAPKDKPGTDVLNGIAQIPGTDRFLLAGKNWPLTFEVRFVPA</sequence>
<dbReference type="Gene3D" id="2.130.10.10">
    <property type="entry name" value="YVTN repeat-like/Quinoprotein amine dehydrogenase"/>
    <property type="match status" value="1"/>
</dbReference>
<dbReference type="Pfam" id="PF05096">
    <property type="entry name" value="Glu_cyclase_2"/>
    <property type="match status" value="1"/>
</dbReference>
<evidence type="ECO:0000313" key="2">
    <source>
        <dbReference type="Proteomes" id="UP000431401"/>
    </source>
</evidence>
<dbReference type="SUPFAM" id="SSF50969">
    <property type="entry name" value="YVTN repeat-like/Quinoprotein amine dehydrogenase"/>
    <property type="match status" value="1"/>
</dbReference>
<dbReference type="InterPro" id="IPR015943">
    <property type="entry name" value="WD40/YVTN_repeat-like_dom_sf"/>
</dbReference>
<dbReference type="InterPro" id="IPR011044">
    <property type="entry name" value="Quino_amine_DH_bsu"/>
</dbReference>
<proteinExistence type="predicted"/>
<dbReference type="PANTHER" id="PTHR31270">
    <property type="entry name" value="GLUTAMINYL-PEPTIDE CYCLOTRANSFERASE"/>
    <property type="match status" value="1"/>
</dbReference>
<protein>
    <recommendedName>
        <fullName evidence="3">Glutaminyl-peptide cyclotransferase</fullName>
    </recommendedName>
</protein>
<dbReference type="EMBL" id="WEGI01000001">
    <property type="protein sequence ID" value="MQY24734.1"/>
    <property type="molecule type" value="Genomic_DNA"/>
</dbReference>
<reference evidence="1 2" key="1">
    <citation type="submission" date="2019-10" db="EMBL/GenBank/DDBJ databases">
        <title>Nocardia macrotermitis sp. nov. and Nocardia aurantia sp. nov., isolated from the gut of fungus growing-termite Macrotermes natalensis.</title>
        <authorList>
            <person name="Benndorf R."/>
            <person name="Schwitalla J."/>
            <person name="Martin K."/>
            <person name="De Beer W."/>
            <person name="Kaster A.-K."/>
            <person name="Vollmers J."/>
            <person name="Poulsen M."/>
            <person name="Beemelmanns C."/>
        </authorList>
    </citation>
    <scope>NUCLEOTIDE SEQUENCE [LARGE SCALE GENOMIC DNA]</scope>
    <source>
        <strain evidence="1 2">RB56</strain>
    </source>
</reference>
<gene>
    <name evidence="1" type="ORF">NRB56_02870</name>
</gene>
<accession>A0A7K0DIY7</accession>
<organism evidence="1 2">
    <name type="scientific">Nocardia aurantia</name>
    <dbReference type="NCBI Taxonomy" id="2585199"/>
    <lineage>
        <taxon>Bacteria</taxon>
        <taxon>Bacillati</taxon>
        <taxon>Actinomycetota</taxon>
        <taxon>Actinomycetes</taxon>
        <taxon>Mycobacteriales</taxon>
        <taxon>Nocardiaceae</taxon>
        <taxon>Nocardia</taxon>
    </lineage>
</organism>
<dbReference type="Proteomes" id="UP000431401">
    <property type="component" value="Unassembled WGS sequence"/>
</dbReference>